<name>A0A7R9F5D0_9NEOP</name>
<organism evidence="2">
    <name type="scientific">Timema bartmani</name>
    <dbReference type="NCBI Taxonomy" id="61472"/>
    <lineage>
        <taxon>Eukaryota</taxon>
        <taxon>Metazoa</taxon>
        <taxon>Ecdysozoa</taxon>
        <taxon>Arthropoda</taxon>
        <taxon>Hexapoda</taxon>
        <taxon>Insecta</taxon>
        <taxon>Pterygota</taxon>
        <taxon>Neoptera</taxon>
        <taxon>Polyneoptera</taxon>
        <taxon>Phasmatodea</taxon>
        <taxon>Timematodea</taxon>
        <taxon>Timematoidea</taxon>
        <taxon>Timematidae</taxon>
        <taxon>Timema</taxon>
    </lineage>
</organism>
<gene>
    <name evidence="2" type="ORF">TBIB3V08_LOCUS9415</name>
</gene>
<evidence type="ECO:0000313" key="2">
    <source>
        <dbReference type="EMBL" id="CAD7447098.1"/>
    </source>
</evidence>
<evidence type="ECO:0000256" key="1">
    <source>
        <dbReference type="SAM" id="MobiDB-lite"/>
    </source>
</evidence>
<protein>
    <submittedName>
        <fullName evidence="2">Uncharacterized protein</fullName>
    </submittedName>
</protein>
<reference evidence="2" key="1">
    <citation type="submission" date="2020-11" db="EMBL/GenBank/DDBJ databases">
        <authorList>
            <person name="Tran Van P."/>
        </authorList>
    </citation>
    <scope>NUCLEOTIDE SEQUENCE</scope>
</reference>
<accession>A0A7R9F5D0</accession>
<feature type="region of interest" description="Disordered" evidence="1">
    <location>
        <begin position="68"/>
        <end position="95"/>
    </location>
</feature>
<feature type="compositionally biased region" description="Basic and acidic residues" evidence="1">
    <location>
        <begin position="68"/>
        <end position="79"/>
    </location>
</feature>
<dbReference type="EMBL" id="OD568551">
    <property type="protein sequence ID" value="CAD7447098.1"/>
    <property type="molecule type" value="Genomic_DNA"/>
</dbReference>
<sequence>MKVDSSCLLDALARGLLASDRRVLAARILALNSSSGQVMSSTYWRRQVAPEDHRSLLLELGGPRKVIDEGPHVGTRPDPRLPWYEDAESSPGLRSPKFMDSPSNVSYRGWWTFPYYSCTVKRWLLSYSVAVPSPGSAEPYWHLTAVPSQGRNTEPCWHLTAVPSQGRNNGIGRKWEKLSNTSLNVTLEVVRPQPSFLVMSLVEDVLQFGYKKCDTVISQPVQIADRGFTTHRVNLLSYALTARSALCLVSGLFELEERK</sequence>
<dbReference type="AlphaFoldDB" id="A0A7R9F5D0"/>
<proteinExistence type="predicted"/>